<evidence type="ECO:0000313" key="1">
    <source>
        <dbReference type="EMBL" id="ERJ97081.1"/>
    </source>
</evidence>
<dbReference type="AlphaFoldDB" id="U2KF02"/>
<organism evidence="1 2">
    <name type="scientific">Ruminococcus callidus ATCC 27760</name>
    <dbReference type="NCBI Taxonomy" id="411473"/>
    <lineage>
        <taxon>Bacteria</taxon>
        <taxon>Bacillati</taxon>
        <taxon>Bacillota</taxon>
        <taxon>Clostridia</taxon>
        <taxon>Eubacteriales</taxon>
        <taxon>Oscillospiraceae</taxon>
        <taxon>Ruminococcus</taxon>
    </lineage>
</organism>
<reference evidence="1 2" key="1">
    <citation type="submission" date="2013-07" db="EMBL/GenBank/DDBJ databases">
        <authorList>
            <person name="Weinstock G."/>
            <person name="Sodergren E."/>
            <person name="Wylie T."/>
            <person name="Fulton L."/>
            <person name="Fulton R."/>
            <person name="Fronick C."/>
            <person name="O'Laughlin M."/>
            <person name="Godfrey J."/>
            <person name="Miner T."/>
            <person name="Herter B."/>
            <person name="Appelbaum E."/>
            <person name="Cordes M."/>
            <person name="Lek S."/>
            <person name="Wollam A."/>
            <person name="Pepin K.H."/>
            <person name="Palsikar V.B."/>
            <person name="Mitreva M."/>
            <person name="Wilson R.K."/>
        </authorList>
    </citation>
    <scope>NUCLEOTIDE SEQUENCE [LARGE SCALE GENOMIC DNA]</scope>
    <source>
        <strain evidence="1 2">ATCC 27760</strain>
    </source>
</reference>
<keyword evidence="2" id="KW-1185">Reference proteome</keyword>
<proteinExistence type="predicted"/>
<sequence length="128" mass="15219">MCHSKETLNKARLTALYAICVQIFRHIAQKSLAIRKVCLRNFYAICRPKNLTTHLTTSFARCFSNRKWKIIFQHLYILQESRLWRLFSLWIPPKIGIFCKGREKFTFHYLTCGIIDIEEYAICSKGVW</sequence>
<dbReference type="STRING" id="411473.RUMCAL_00547"/>
<dbReference type="EMBL" id="AWVF01000057">
    <property type="protein sequence ID" value="ERJ97081.1"/>
    <property type="molecule type" value="Genomic_DNA"/>
</dbReference>
<accession>U2KF02</accession>
<name>U2KF02_9FIRM</name>
<evidence type="ECO:0000313" key="2">
    <source>
        <dbReference type="Proteomes" id="UP000016662"/>
    </source>
</evidence>
<comment type="caution">
    <text evidence="1">The sequence shown here is derived from an EMBL/GenBank/DDBJ whole genome shotgun (WGS) entry which is preliminary data.</text>
</comment>
<gene>
    <name evidence="1" type="ORF">RUMCAL_00547</name>
</gene>
<protein>
    <submittedName>
        <fullName evidence="1">Uncharacterized protein</fullName>
    </submittedName>
</protein>
<dbReference type="Proteomes" id="UP000016662">
    <property type="component" value="Unassembled WGS sequence"/>
</dbReference>
<dbReference type="HOGENOM" id="CLU_1957946_0_0_9"/>